<dbReference type="EMBL" id="HF559394">
    <property type="protein sequence ID" value="CCP24366.1"/>
    <property type="molecule type" value="Genomic_DNA"/>
</dbReference>
<dbReference type="KEGG" id="mcy:MCYN_0634"/>
<dbReference type="HOGENOM" id="CLU_2881017_0_0_14"/>
<reference evidence="2" key="1">
    <citation type="journal article" date="2013" name="Genome Announc.">
        <title>Complete genome sequence of Mycoplasma cynos strain C142.</title>
        <authorList>
            <person name="Walker C.A."/>
            <person name="Mannering S.A."/>
            <person name="Shields S."/>
            <person name="Blake D.P."/>
            <person name="Brownlie J."/>
        </authorList>
    </citation>
    <scope>NUCLEOTIDE SEQUENCE [LARGE SCALE GENOMIC DNA]</scope>
    <source>
        <strain evidence="2">C142</strain>
    </source>
</reference>
<evidence type="ECO:0000313" key="2">
    <source>
        <dbReference type="Proteomes" id="UP000010466"/>
    </source>
</evidence>
<organism evidence="1 2">
    <name type="scientific">Mycoplasmopsis cynos (strain C142)</name>
    <name type="common">Mycoplasma cynos</name>
    <dbReference type="NCBI Taxonomy" id="1246955"/>
    <lineage>
        <taxon>Bacteria</taxon>
        <taxon>Bacillati</taxon>
        <taxon>Mycoplasmatota</taxon>
        <taxon>Mycoplasmoidales</taxon>
        <taxon>Metamycoplasmataceae</taxon>
        <taxon>Mycoplasmopsis</taxon>
    </lineage>
</organism>
<keyword evidence="2" id="KW-1185">Reference proteome</keyword>
<gene>
    <name evidence="1" type="primary">MCYN0634</name>
    <name evidence="1" type="ordered locus">MCYN_0634</name>
</gene>
<dbReference type="AlphaFoldDB" id="L0RXQ1"/>
<evidence type="ECO:0000313" key="1">
    <source>
        <dbReference type="EMBL" id="CCP24366.1"/>
    </source>
</evidence>
<proteinExistence type="predicted"/>
<accession>L0RXQ1</accession>
<dbReference type="Proteomes" id="UP000010466">
    <property type="component" value="Chromosome"/>
</dbReference>
<sequence>MRTIINVNPSSIKQIIIIHYDFPFSVVFSCEVDDVVELNLNFSGTLSSAKPSGNNSVLTFLDS</sequence>
<name>L0RXQ1_MYCC1</name>
<protein>
    <submittedName>
        <fullName evidence="1">Uncharacterized protein</fullName>
    </submittedName>
</protein>